<dbReference type="Pfam" id="PF13424">
    <property type="entry name" value="TPR_12"/>
    <property type="match status" value="3"/>
</dbReference>
<dbReference type="EMBL" id="JARFPL010000015">
    <property type="protein sequence ID" value="MDF0593169.1"/>
    <property type="molecule type" value="Genomic_DNA"/>
</dbReference>
<evidence type="ECO:0000313" key="4">
    <source>
        <dbReference type="EMBL" id="MDF0593169.1"/>
    </source>
</evidence>
<sequence>MEDARLDESKAEAARIEDARVEVPGLEEARAEDLEEIDTIIAELEVSGGRGNLILCVVNAPAYRDGIIRALSGRFKAKVIPVEEGEDVIKILKSGDFGGAEVLIWTMPEKLTDELADALNNFRELFYDAGVPSLVFSSQSFLDDVIRIAPDFWRYRGNYYELKGQDQGFAFDAINALATSLRYQSKEDLLRRRRINEYLLEKVKDEKEAAKILDELAEISYHLGEYDIASEYFKQELRLGEWLGDKRGVARSLHNLGIIACETGDLESARHLYDESMKIFQELGDKSSVAMSLHELGVLAQDTGDLADARRLYDESLKIAQELGNKRGVAISLHNLGVLAQYTGDLAEARRLYDESLKIAQELGNKRGVAISLHNLGVLAQYTGDLAEARRFYDESLKIAQKLGNKSGVAISLAQSALLEEMEGNLERALDLIRQAETLFQELGSPTAEQARRDRQRLEKKVVKR</sequence>
<proteinExistence type="predicted"/>
<dbReference type="RefSeq" id="WP_316968874.1">
    <property type="nucleotide sequence ID" value="NZ_JARFPL010000015.1"/>
</dbReference>
<dbReference type="PANTHER" id="PTHR45954">
    <property type="entry name" value="LD33695P"/>
    <property type="match status" value="1"/>
</dbReference>
<dbReference type="InterPro" id="IPR011990">
    <property type="entry name" value="TPR-like_helical_dom_sf"/>
</dbReference>
<accession>A0ABT5XEM6</accession>
<dbReference type="SMART" id="SM00028">
    <property type="entry name" value="TPR"/>
    <property type="match status" value="6"/>
</dbReference>
<dbReference type="PANTHER" id="PTHR45954:SF1">
    <property type="entry name" value="LD33695P"/>
    <property type="match status" value="1"/>
</dbReference>
<organism evidence="4 5">
    <name type="scientific">Candidatus Methanocrinis alkalitolerans</name>
    <dbReference type="NCBI Taxonomy" id="3033395"/>
    <lineage>
        <taxon>Archaea</taxon>
        <taxon>Methanobacteriati</taxon>
        <taxon>Methanobacteriota</taxon>
        <taxon>Stenosarchaea group</taxon>
        <taxon>Methanomicrobia</taxon>
        <taxon>Methanotrichales</taxon>
        <taxon>Methanotrichaceae</taxon>
        <taxon>Methanocrinis</taxon>
    </lineage>
</organism>
<gene>
    <name evidence="4" type="ORF">P0O24_06185</name>
</gene>
<evidence type="ECO:0000256" key="3">
    <source>
        <dbReference type="ARBA" id="ARBA00022737"/>
    </source>
</evidence>
<comment type="subcellular location">
    <subcellularLocation>
        <location evidence="1">Cytoplasm</location>
    </subcellularLocation>
</comment>
<reference evidence="4 5" key="1">
    <citation type="submission" date="2023-03" db="EMBL/GenBank/DDBJ databases">
        <title>Whole genome sequencing of Methanotrichaceae archaeon M04Ac.</title>
        <authorList>
            <person name="Khomyakova M.A."/>
            <person name="Merkel A.Y."/>
            <person name="Slobodkin A.I."/>
        </authorList>
    </citation>
    <scope>NUCLEOTIDE SEQUENCE [LARGE SCALE GENOMIC DNA]</scope>
    <source>
        <strain evidence="4 5">M04Ac</strain>
    </source>
</reference>
<comment type="caution">
    <text evidence="4">The sequence shown here is derived from an EMBL/GenBank/DDBJ whole genome shotgun (WGS) entry which is preliminary data.</text>
</comment>
<evidence type="ECO:0000256" key="2">
    <source>
        <dbReference type="ARBA" id="ARBA00022490"/>
    </source>
</evidence>
<dbReference type="InterPro" id="IPR052386">
    <property type="entry name" value="GPSM"/>
</dbReference>
<evidence type="ECO:0000313" key="5">
    <source>
        <dbReference type="Proteomes" id="UP001215956"/>
    </source>
</evidence>
<keyword evidence="3" id="KW-0677">Repeat</keyword>
<dbReference type="InterPro" id="IPR019734">
    <property type="entry name" value="TPR_rpt"/>
</dbReference>
<dbReference type="Gene3D" id="1.25.40.10">
    <property type="entry name" value="Tetratricopeptide repeat domain"/>
    <property type="match status" value="1"/>
</dbReference>
<keyword evidence="2" id="KW-0963">Cytoplasm</keyword>
<dbReference type="SUPFAM" id="SSF48452">
    <property type="entry name" value="TPR-like"/>
    <property type="match status" value="2"/>
</dbReference>
<evidence type="ECO:0000256" key="1">
    <source>
        <dbReference type="ARBA" id="ARBA00004496"/>
    </source>
</evidence>
<dbReference type="Proteomes" id="UP001215956">
    <property type="component" value="Unassembled WGS sequence"/>
</dbReference>
<protein>
    <submittedName>
        <fullName evidence="4">Tetratricopeptide repeat protein</fullName>
    </submittedName>
</protein>
<keyword evidence="5" id="KW-1185">Reference proteome</keyword>
<name>A0ABT5XEM6_9EURY</name>